<dbReference type="OrthoDB" id="3268468at2"/>
<dbReference type="Pfam" id="PF11305">
    <property type="entry name" value="DUF3107"/>
    <property type="match status" value="1"/>
</dbReference>
<evidence type="ECO:0000313" key="1">
    <source>
        <dbReference type="EMBL" id="SHE51508.1"/>
    </source>
</evidence>
<evidence type="ECO:0008006" key="3">
    <source>
        <dbReference type="Google" id="ProtNLM"/>
    </source>
</evidence>
<name>A0A1M4U448_9ACTN</name>
<dbReference type="InterPro" id="IPR021456">
    <property type="entry name" value="DUF3107"/>
</dbReference>
<proteinExistence type="predicted"/>
<reference evidence="2" key="1">
    <citation type="submission" date="2016-11" db="EMBL/GenBank/DDBJ databases">
        <authorList>
            <person name="Varghese N."/>
            <person name="Submissions S."/>
        </authorList>
    </citation>
    <scope>NUCLEOTIDE SEQUENCE [LARGE SCALE GENOMIC DNA]</scope>
    <source>
        <strain evidence="2">DSM 19514</strain>
    </source>
</reference>
<protein>
    <recommendedName>
        <fullName evidence="3">ATP-binding protein</fullName>
    </recommendedName>
</protein>
<dbReference type="EMBL" id="FQUL01000008">
    <property type="protein sequence ID" value="SHE51508.1"/>
    <property type="molecule type" value="Genomic_DNA"/>
</dbReference>
<accession>A0A1M4U448</accession>
<dbReference type="STRING" id="1121881.SAMN02745225_00836"/>
<keyword evidence="2" id="KW-1185">Reference proteome</keyword>
<dbReference type="Proteomes" id="UP000184295">
    <property type="component" value="Unassembled WGS sequence"/>
</dbReference>
<evidence type="ECO:0000313" key="2">
    <source>
        <dbReference type="Proteomes" id="UP000184295"/>
    </source>
</evidence>
<dbReference type="RefSeq" id="WP_072789012.1">
    <property type="nucleotide sequence ID" value="NZ_FQUL01000008.1"/>
</dbReference>
<dbReference type="AlphaFoldDB" id="A0A1M4U448"/>
<gene>
    <name evidence="1" type="ORF">SAMN02745225_00836</name>
</gene>
<organism evidence="1 2">
    <name type="scientific">Ferrithrix thermotolerans DSM 19514</name>
    <dbReference type="NCBI Taxonomy" id="1121881"/>
    <lineage>
        <taxon>Bacteria</taxon>
        <taxon>Bacillati</taxon>
        <taxon>Actinomycetota</taxon>
        <taxon>Acidimicrobiia</taxon>
        <taxon>Acidimicrobiales</taxon>
        <taxon>Acidimicrobiaceae</taxon>
        <taxon>Ferrithrix</taxon>
    </lineage>
</organism>
<sequence length="78" mass="8776">MDIRFGISESAREIDIEAEDSVTQEEIEKMVSEAIASDQKVLWLSDRKGRRVGIPVGRISYVEIGPNKTERRVGFALP</sequence>